<keyword evidence="1" id="KW-0812">Transmembrane</keyword>
<keyword evidence="1" id="KW-1133">Transmembrane helix</keyword>
<dbReference type="EMBL" id="GGEC01006126">
    <property type="protein sequence ID" value="MBW86609.1"/>
    <property type="molecule type" value="Transcribed_RNA"/>
</dbReference>
<proteinExistence type="predicted"/>
<dbReference type="AlphaFoldDB" id="A0A2P2IZE2"/>
<sequence length="49" mass="5581">MSSRYGPNKTCCVQKNVSVYSGIIGNNYYFTNLAVFNLLCIFHVCRLDL</sequence>
<organism evidence="2">
    <name type="scientific">Rhizophora mucronata</name>
    <name type="common">Asiatic mangrove</name>
    <dbReference type="NCBI Taxonomy" id="61149"/>
    <lineage>
        <taxon>Eukaryota</taxon>
        <taxon>Viridiplantae</taxon>
        <taxon>Streptophyta</taxon>
        <taxon>Embryophyta</taxon>
        <taxon>Tracheophyta</taxon>
        <taxon>Spermatophyta</taxon>
        <taxon>Magnoliopsida</taxon>
        <taxon>eudicotyledons</taxon>
        <taxon>Gunneridae</taxon>
        <taxon>Pentapetalae</taxon>
        <taxon>rosids</taxon>
        <taxon>fabids</taxon>
        <taxon>Malpighiales</taxon>
        <taxon>Rhizophoraceae</taxon>
        <taxon>Rhizophora</taxon>
    </lineage>
</organism>
<protein>
    <submittedName>
        <fullName evidence="2">Uncharacterized protein</fullName>
    </submittedName>
</protein>
<reference evidence="2" key="1">
    <citation type="submission" date="2018-02" db="EMBL/GenBank/DDBJ databases">
        <title>Rhizophora mucronata_Transcriptome.</title>
        <authorList>
            <person name="Meera S.P."/>
            <person name="Sreeshan A."/>
            <person name="Augustine A."/>
        </authorList>
    </citation>
    <scope>NUCLEOTIDE SEQUENCE</scope>
    <source>
        <tissue evidence="2">Leaf</tissue>
    </source>
</reference>
<evidence type="ECO:0000256" key="1">
    <source>
        <dbReference type="SAM" id="Phobius"/>
    </source>
</evidence>
<name>A0A2P2IZE2_RHIMU</name>
<evidence type="ECO:0000313" key="2">
    <source>
        <dbReference type="EMBL" id="MBW86609.1"/>
    </source>
</evidence>
<feature type="transmembrane region" description="Helical" evidence="1">
    <location>
        <begin position="28"/>
        <end position="45"/>
    </location>
</feature>
<keyword evidence="1" id="KW-0472">Membrane</keyword>
<accession>A0A2P2IZE2</accession>